<dbReference type="Proteomes" id="UP000234329">
    <property type="component" value="Unassembled WGS sequence"/>
</dbReference>
<dbReference type="AlphaFoldDB" id="A0A2I1DHX4"/>
<dbReference type="EMBL" id="MXAV01000057">
    <property type="protein sequence ID" value="PKY09474.1"/>
    <property type="molecule type" value="Genomic_DNA"/>
</dbReference>
<dbReference type="RefSeq" id="WP_101539039.1">
    <property type="nucleotide sequence ID" value="NZ_MXAV01000057.1"/>
</dbReference>
<organism evidence="2 3">
    <name type="scientific">Acidithiobacillus marinus</name>
    <dbReference type="NCBI Taxonomy" id="187490"/>
    <lineage>
        <taxon>Bacteria</taxon>
        <taxon>Pseudomonadati</taxon>
        <taxon>Pseudomonadota</taxon>
        <taxon>Acidithiobacillia</taxon>
        <taxon>Acidithiobacillales</taxon>
        <taxon>Acidithiobacillaceae</taxon>
        <taxon>Acidithiobacillus</taxon>
    </lineage>
</organism>
<keyword evidence="1" id="KW-0812">Transmembrane</keyword>
<evidence type="ECO:0000313" key="3">
    <source>
        <dbReference type="Proteomes" id="UP000234329"/>
    </source>
</evidence>
<protein>
    <submittedName>
        <fullName evidence="2">Uncharacterized protein</fullName>
    </submittedName>
</protein>
<comment type="caution">
    <text evidence="2">The sequence shown here is derived from an EMBL/GenBank/DDBJ whole genome shotgun (WGS) entry which is preliminary data.</text>
</comment>
<evidence type="ECO:0000313" key="2">
    <source>
        <dbReference type="EMBL" id="PKY09474.1"/>
    </source>
</evidence>
<evidence type="ECO:0000256" key="1">
    <source>
        <dbReference type="SAM" id="Phobius"/>
    </source>
</evidence>
<sequence>MIDNKFLYNFHPWIGLIGVVLGFGLGEGGRYILYRWKLHRKKEIINLELRIILHQLSQKISIINQAVKNLEEKRLMPIYSVKFETTGYHSVINSLIPHLTAKERSCLYYIYEYLRVTDIVLDTFEEKFIHYGINKIVQDPYIVFINRLKEFSELCQRNKYIIRSYLEGNPIDVLELSVTIKRAE</sequence>
<accession>A0A2I1DHX4</accession>
<keyword evidence="1" id="KW-0472">Membrane</keyword>
<keyword evidence="1" id="KW-1133">Transmembrane helix</keyword>
<name>A0A2I1DHX4_9PROT</name>
<keyword evidence="3" id="KW-1185">Reference proteome</keyword>
<proteinExistence type="predicted"/>
<gene>
    <name evidence="2" type="ORF">B1757_14635</name>
</gene>
<reference evidence="2 3" key="1">
    <citation type="submission" date="2017-03" db="EMBL/GenBank/DDBJ databases">
        <title>Draft genime sequence of the acidophilic sulfur-oxidizing bacterium Acidithiobacillus sp. SH, isolated from seawater.</title>
        <authorList>
            <person name="Sharmin S."/>
            <person name="Tokuhisa M."/>
            <person name="Kanao T."/>
            <person name="Kamimura K."/>
        </authorList>
    </citation>
    <scope>NUCLEOTIDE SEQUENCE [LARGE SCALE GENOMIC DNA]</scope>
    <source>
        <strain evidence="2 3">SH</strain>
    </source>
</reference>
<feature type="transmembrane region" description="Helical" evidence="1">
    <location>
        <begin position="12"/>
        <end position="33"/>
    </location>
</feature>
<dbReference type="OrthoDB" id="9946687at2"/>
<dbReference type="InParanoid" id="A0A2I1DHX4"/>